<feature type="chain" id="PRO_5046420522" description="Lipid-binding serum glycoprotein N-terminal domain-containing protein" evidence="2">
    <location>
        <begin position="20"/>
        <end position="1030"/>
    </location>
</feature>
<keyword evidence="2" id="KW-0732">Signal</keyword>
<feature type="signal peptide" evidence="2">
    <location>
        <begin position="1"/>
        <end position="19"/>
    </location>
</feature>
<feature type="transmembrane region" description="Helical" evidence="1">
    <location>
        <begin position="904"/>
        <end position="928"/>
    </location>
</feature>
<dbReference type="PANTHER" id="PTHR34730:SF1">
    <property type="entry name" value="PARAQUAT-INDUCIBLE PROTEIN A"/>
    <property type="match status" value="1"/>
</dbReference>
<gene>
    <name evidence="3" type="ORF">M9Y10_045269</name>
</gene>
<accession>A0ABR2JV57</accession>
<evidence type="ECO:0000313" key="3">
    <source>
        <dbReference type="EMBL" id="KAK8882627.1"/>
    </source>
</evidence>
<dbReference type="InterPro" id="IPR007498">
    <property type="entry name" value="PqiA-like"/>
</dbReference>
<feature type="transmembrane region" description="Helical" evidence="1">
    <location>
        <begin position="735"/>
        <end position="765"/>
    </location>
</feature>
<dbReference type="Proteomes" id="UP001470230">
    <property type="component" value="Unassembled WGS sequence"/>
</dbReference>
<comment type="caution">
    <text evidence="3">The sequence shown here is derived from an EMBL/GenBank/DDBJ whole genome shotgun (WGS) entry which is preliminary data.</text>
</comment>
<keyword evidence="1" id="KW-1133">Transmembrane helix</keyword>
<evidence type="ECO:0008006" key="5">
    <source>
        <dbReference type="Google" id="ProtNLM"/>
    </source>
</evidence>
<dbReference type="Gene3D" id="3.15.10.10">
    <property type="entry name" value="Bactericidal permeability-increasing protein, domain 1"/>
    <property type="match status" value="1"/>
</dbReference>
<feature type="transmembrane region" description="Helical" evidence="1">
    <location>
        <begin position="650"/>
        <end position="677"/>
    </location>
</feature>
<reference evidence="3 4" key="1">
    <citation type="submission" date="2024-04" db="EMBL/GenBank/DDBJ databases">
        <title>Tritrichomonas musculus Genome.</title>
        <authorList>
            <person name="Alves-Ferreira E."/>
            <person name="Grigg M."/>
            <person name="Lorenzi H."/>
            <person name="Galac M."/>
        </authorList>
    </citation>
    <scope>NUCLEOTIDE SEQUENCE [LARGE SCALE GENOMIC DNA]</scope>
    <source>
        <strain evidence="3 4">EAF2021</strain>
    </source>
</reference>
<organism evidence="3 4">
    <name type="scientific">Tritrichomonas musculus</name>
    <dbReference type="NCBI Taxonomy" id="1915356"/>
    <lineage>
        <taxon>Eukaryota</taxon>
        <taxon>Metamonada</taxon>
        <taxon>Parabasalia</taxon>
        <taxon>Tritrichomonadida</taxon>
        <taxon>Tritrichomonadidae</taxon>
        <taxon>Tritrichomonas</taxon>
    </lineage>
</organism>
<evidence type="ECO:0000256" key="2">
    <source>
        <dbReference type="SAM" id="SignalP"/>
    </source>
</evidence>
<dbReference type="EMBL" id="JAPFFF010000009">
    <property type="protein sequence ID" value="KAK8882627.1"/>
    <property type="molecule type" value="Genomic_DNA"/>
</dbReference>
<dbReference type="InterPro" id="IPR017943">
    <property type="entry name" value="Bactericidal_perm-incr_a/b_dom"/>
</dbReference>
<feature type="transmembrane region" description="Helical" evidence="1">
    <location>
        <begin position="587"/>
        <end position="607"/>
    </location>
</feature>
<name>A0ABR2JV57_9EUKA</name>
<sequence length="1030" mass="116341">MNALNFLLTLGALPFLQNGKKNEVCDFDCWIRSLVIHVPPITETFLVSSTINLTNMIISNISFKAINASFYPNEYKIEDGILFNVTLSASLVSDLKLTGLLPINGNFSVAVSEVCIKLPLKFIKDSYGLISNVTIYDDKCSVTINNIDLDLHLDSLIIDDIFKLLHDFIITLIKNNAGTIICNSIKPKIKQYGSNLFGFIAENIRPYFNGSTPIDIPIDSEKMSNLKQSQIIDLLRFVLTNLTNSDGPLNLNNLINRFSDDTGIFDYYDFANYLGLPLQLSFEIPIENDDFNSTIYFTIKDIILSNLNTWKDLTIIDPISPFVLDTHTSLENLGINLTFEINASMEGVVDSGKVDLSETAFICLDMQNNSMDFQLQFATEKGAGLNYSTAQCIDLDCLMKLASPEGTGFKKFEFNTSIGDIEFGSPEDSLEESIQAMINTIFDFFISNYREQIPVFLNGFINEFGTNYINQAIKNTLRNTTCDDIKDPLYHPFGTFVTIIALGFWFISSFFLVALILIVKYLKNKKINEREENITTSGITNDTISISTSDEDSGNKPQIDFESQGKFLAFFRDDSHANLFMHPRLPLWLRLLMPILILSNIALFISANGSIGGSVFLKLHFGDIKRLEFPSLFNFSLINSITDMWKAGTYALSILVACMSAIWPYSKLVLMLIVWMIPSSILKKKHRDRILRILDVLGKWSLLDSFFMILMVVGFHFVIRFPIVDTQQISKENILYVWVLPVYGFVGLIVGTIYSLALSHIICYIDQYASKSSKSNVEIDPKSQIKTSVFKEQNLASKIFLVFFLPFALTLFLLGISVKSFSFEFVGFTGWALDVLNVKNKAGYTVIDMVTMFPNSCEFPNNWEVRTIQIVYVITAIITPILHIISLGIMLFTPFTRKALLTMYNVCEVLYAWSCLDVFTLSLLVSMIQITQFTNFMVGHRCDLINDVLKKFFNHEKFIDGHYKCFEVLTVLENGTFLLIAAALINTVSALWINAITRKVLEKDQDSGDYIPVADKPDILLISENYTDAS</sequence>
<keyword evidence="1" id="KW-0472">Membrane</keyword>
<protein>
    <recommendedName>
        <fullName evidence="5">Lipid-binding serum glycoprotein N-terminal domain-containing protein</fullName>
    </recommendedName>
</protein>
<evidence type="ECO:0000313" key="4">
    <source>
        <dbReference type="Proteomes" id="UP001470230"/>
    </source>
</evidence>
<feature type="transmembrane region" description="Helical" evidence="1">
    <location>
        <begin position="493"/>
        <end position="519"/>
    </location>
</feature>
<feature type="transmembrane region" description="Helical" evidence="1">
    <location>
        <begin position="799"/>
        <end position="818"/>
    </location>
</feature>
<feature type="transmembrane region" description="Helical" evidence="1">
    <location>
        <begin position="976"/>
        <end position="995"/>
    </location>
</feature>
<feature type="transmembrane region" description="Helical" evidence="1">
    <location>
        <begin position="697"/>
        <end position="723"/>
    </location>
</feature>
<dbReference type="SUPFAM" id="SSF55394">
    <property type="entry name" value="Bactericidal permeability-increasing protein, BPI"/>
    <property type="match status" value="1"/>
</dbReference>
<evidence type="ECO:0000256" key="1">
    <source>
        <dbReference type="SAM" id="Phobius"/>
    </source>
</evidence>
<proteinExistence type="predicted"/>
<feature type="transmembrane region" description="Helical" evidence="1">
    <location>
        <begin position="870"/>
        <end position="892"/>
    </location>
</feature>
<dbReference type="Pfam" id="PF04403">
    <property type="entry name" value="PqiA"/>
    <property type="match status" value="2"/>
</dbReference>
<keyword evidence="1" id="KW-0812">Transmembrane</keyword>
<keyword evidence="4" id="KW-1185">Reference proteome</keyword>
<dbReference type="PANTHER" id="PTHR34730">
    <property type="entry name" value="UNNAMED PRODUCT"/>
    <property type="match status" value="1"/>
</dbReference>